<evidence type="ECO:0000256" key="1">
    <source>
        <dbReference type="ARBA" id="ARBA00007148"/>
    </source>
</evidence>
<reference evidence="4" key="1">
    <citation type="submission" date="2025-08" db="UniProtKB">
        <authorList>
            <consortium name="RefSeq"/>
        </authorList>
    </citation>
    <scope>IDENTIFICATION</scope>
    <source>
        <tissue evidence="4">Tentacle</tissue>
    </source>
</reference>
<dbReference type="GO" id="GO:0005829">
    <property type="term" value="C:cytosol"/>
    <property type="evidence" value="ECO:0007669"/>
    <property type="project" value="TreeGrafter"/>
</dbReference>
<dbReference type="GeneID" id="116291364"/>
<dbReference type="PANTHER" id="PTHR10219:SF43">
    <property type="entry name" value="GLYCOLIPID TRANSFER PROTEIN DOMAIN-CONTAINING PROTEIN"/>
    <property type="match status" value="1"/>
</dbReference>
<sequence length="210" mass="23852">MCERSFRLDVVVDAFMKARQDESICLDEYVRGYDELCIFFDSLGSVFGFITSDVRDKIGILQHHRTNQSGDKYENVKCMFDYEVENKLTDAQTKPLSGSRTLLRLHRALAFTMLFMKRLSESCENDSSSTLASESYNETLAKYHPWLIRKAALLAMYTLASVGDMIKKASPADVGNEEAKKLLKDAVDAIRPVYDATEELYTSYDLHGLP</sequence>
<accession>A0A6P8HDC1</accession>
<dbReference type="KEGG" id="aten:116291364"/>
<organism evidence="3 4">
    <name type="scientific">Actinia tenebrosa</name>
    <name type="common">Australian red waratah sea anemone</name>
    <dbReference type="NCBI Taxonomy" id="6105"/>
    <lineage>
        <taxon>Eukaryota</taxon>
        <taxon>Metazoa</taxon>
        <taxon>Cnidaria</taxon>
        <taxon>Anthozoa</taxon>
        <taxon>Hexacorallia</taxon>
        <taxon>Actiniaria</taxon>
        <taxon>Actiniidae</taxon>
        <taxon>Actinia</taxon>
    </lineage>
</organism>
<evidence type="ECO:0000313" key="4">
    <source>
        <dbReference type="RefSeq" id="XP_031554394.1"/>
    </source>
</evidence>
<comment type="similarity">
    <text evidence="1">Belongs to the GLTP family.</text>
</comment>
<keyword evidence="3" id="KW-1185">Reference proteome</keyword>
<evidence type="ECO:0000259" key="2">
    <source>
        <dbReference type="Pfam" id="PF08718"/>
    </source>
</evidence>
<dbReference type="InterPro" id="IPR036497">
    <property type="entry name" value="GLTP_sf"/>
</dbReference>
<gene>
    <name evidence="4" type="primary">LOC116291364</name>
</gene>
<dbReference type="AlphaFoldDB" id="A0A6P8HDC1"/>
<name>A0A6P8HDC1_ACTTE</name>
<dbReference type="InParanoid" id="A0A6P8HDC1"/>
<dbReference type="GO" id="GO:1902387">
    <property type="term" value="F:ceramide 1-phosphate binding"/>
    <property type="evidence" value="ECO:0007669"/>
    <property type="project" value="TreeGrafter"/>
</dbReference>
<dbReference type="GO" id="GO:0016020">
    <property type="term" value="C:membrane"/>
    <property type="evidence" value="ECO:0007669"/>
    <property type="project" value="TreeGrafter"/>
</dbReference>
<dbReference type="FunCoup" id="A0A6P8HDC1">
    <property type="interactions" value="627"/>
</dbReference>
<dbReference type="PANTHER" id="PTHR10219">
    <property type="entry name" value="GLYCOLIPID TRANSFER PROTEIN-RELATED"/>
    <property type="match status" value="1"/>
</dbReference>
<dbReference type="InterPro" id="IPR014830">
    <property type="entry name" value="Glycolipid_transfer_prot_dom"/>
</dbReference>
<dbReference type="GO" id="GO:0032691">
    <property type="term" value="P:negative regulation of interleukin-1 beta production"/>
    <property type="evidence" value="ECO:0007669"/>
    <property type="project" value="UniProtKB-ARBA"/>
</dbReference>
<dbReference type="OrthoDB" id="116883at2759"/>
<dbReference type="SUPFAM" id="SSF110004">
    <property type="entry name" value="Glycolipid transfer protein, GLTP"/>
    <property type="match status" value="1"/>
</dbReference>
<protein>
    <submittedName>
        <fullName evidence="4">Ceramide-1-phosphate transfer protein-like</fullName>
    </submittedName>
</protein>
<dbReference type="FunFam" id="1.10.3520.10:FF:000002">
    <property type="entry name" value="Ceramide-1-phosphate transfer protein"/>
    <property type="match status" value="1"/>
</dbReference>
<proteinExistence type="inferred from homology"/>
<dbReference type="Proteomes" id="UP000515163">
    <property type="component" value="Unplaced"/>
</dbReference>
<dbReference type="RefSeq" id="XP_031554394.1">
    <property type="nucleotide sequence ID" value="XM_031698534.1"/>
</dbReference>
<dbReference type="Pfam" id="PF08718">
    <property type="entry name" value="GLTP"/>
    <property type="match status" value="1"/>
</dbReference>
<evidence type="ECO:0000313" key="3">
    <source>
        <dbReference type="Proteomes" id="UP000515163"/>
    </source>
</evidence>
<dbReference type="Gene3D" id="1.10.3520.10">
    <property type="entry name" value="Glycolipid transfer protein"/>
    <property type="match status" value="1"/>
</dbReference>
<dbReference type="GO" id="GO:1902388">
    <property type="term" value="F:ceramide 1-phosphate transfer activity"/>
    <property type="evidence" value="ECO:0007669"/>
    <property type="project" value="TreeGrafter"/>
</dbReference>
<feature type="domain" description="Glycolipid transfer protein" evidence="2">
    <location>
        <begin position="26"/>
        <end position="169"/>
    </location>
</feature>